<organism evidence="4 5">
    <name type="scientific">Sphingobium cupriresistens LL01</name>
    <dbReference type="NCBI Taxonomy" id="1420583"/>
    <lineage>
        <taxon>Bacteria</taxon>
        <taxon>Pseudomonadati</taxon>
        <taxon>Pseudomonadota</taxon>
        <taxon>Alphaproteobacteria</taxon>
        <taxon>Sphingomonadales</taxon>
        <taxon>Sphingomonadaceae</taxon>
        <taxon>Sphingobium</taxon>
    </lineage>
</organism>
<dbReference type="GO" id="GO:0004467">
    <property type="term" value="F:long-chain fatty acid-CoA ligase activity"/>
    <property type="evidence" value="ECO:0007669"/>
    <property type="project" value="TreeGrafter"/>
</dbReference>
<reference evidence="4 5" key="1">
    <citation type="journal article" date="2015" name="G3 (Bethesda)">
        <title>Insights into Ongoing Evolution of the Hexachlorocyclohexane Catabolic Pathway from Comparative Genomics of Ten Sphingomonadaceae Strains.</title>
        <authorList>
            <person name="Pearce S.L."/>
            <person name="Oakeshott J.G."/>
            <person name="Pandey G."/>
        </authorList>
    </citation>
    <scope>NUCLEOTIDE SEQUENCE [LARGE SCALE GENOMIC DNA]</scope>
    <source>
        <strain evidence="4 5">LL01</strain>
    </source>
</reference>
<feature type="domain" description="AMP-dependent synthetase/ligase" evidence="3">
    <location>
        <begin position="14"/>
        <end position="423"/>
    </location>
</feature>
<evidence type="ECO:0000313" key="4">
    <source>
        <dbReference type="EMBL" id="KMS53946.1"/>
    </source>
</evidence>
<evidence type="ECO:0000313" key="5">
    <source>
        <dbReference type="Proteomes" id="UP000052232"/>
    </source>
</evidence>
<keyword evidence="1" id="KW-0547">Nucleotide-binding</keyword>
<dbReference type="AlphaFoldDB" id="A0A0J7XPQ7"/>
<gene>
    <name evidence="4" type="ORF">V473_17205</name>
</gene>
<protein>
    <submittedName>
        <fullName evidence="4">AMP-dependent synthetase</fullName>
    </submittedName>
</protein>
<dbReference type="InterPro" id="IPR042099">
    <property type="entry name" value="ANL_N_sf"/>
</dbReference>
<name>A0A0J7XPQ7_9SPHN</name>
<dbReference type="PANTHER" id="PTHR43272:SF33">
    <property type="entry name" value="AMP-BINDING DOMAIN-CONTAINING PROTEIN-RELATED"/>
    <property type="match status" value="1"/>
</dbReference>
<dbReference type="InterPro" id="IPR000873">
    <property type="entry name" value="AMP-dep_synth/lig_dom"/>
</dbReference>
<dbReference type="Gene3D" id="3.40.50.12780">
    <property type="entry name" value="N-terminal domain of ligase-like"/>
    <property type="match status" value="1"/>
</dbReference>
<comment type="caution">
    <text evidence="4">The sequence shown here is derived from an EMBL/GenBank/DDBJ whole genome shotgun (WGS) entry which is preliminary data.</text>
</comment>
<dbReference type="GO" id="GO:0016020">
    <property type="term" value="C:membrane"/>
    <property type="evidence" value="ECO:0007669"/>
    <property type="project" value="TreeGrafter"/>
</dbReference>
<sequence length="592" mass="64266">MRAIEKFPNLVTMFFARAAEKGDAPFLWHKSGGAWHSQSWAEVARQVASLAAALKAQGLKPGDPVMLVSENRPEFCIADLAIMAAGCIAVPTYTTNTTRDHQHILTDSGARAVIVSTAKLAQALMPAVVRSQVGFVIGIEPLRGAQGTSTCHLWRELLATHPADVDAIAAAQCATRNDQACIIYTSGTGGAPRGVMQHHGAILANVEGAGTIVAEDFGWGDEVFLSFLPLSHAYEHSGGQFLPILLGGQIYYAEGLEKLASNIEEARPTIMVVVPRLFEVLRTRIIKSIEKQGKFPTYLLAQALRIAAKEQAGKGSVLDLPMKLLLSRTLIPKIRARFGGRMKALVSGGAPLNPDVGLFFHAMGLTLLQGYGQTEAGPVVSCNRPRAGIAMDTVGPPLDGVEVKIAEDGEILVRGELVMHGYWRNPAETEKALQDGWLHTGDIGEFDAKGRIRITDRKKDLIVNDKGDNVSPQKVEGMLTLQSEIGQAMVHGDRRPYLVGLIVPDAEWTREWAAAQGVAVDGVETNPAYMAALRAAVDRVNADLSVLERVRRFILADEPFGIDNEEMTPSMKIRRHVIRKRYADRLDALYKG</sequence>
<dbReference type="Pfam" id="PF00501">
    <property type="entry name" value="AMP-binding"/>
    <property type="match status" value="1"/>
</dbReference>
<dbReference type="PANTHER" id="PTHR43272">
    <property type="entry name" value="LONG-CHAIN-FATTY-ACID--COA LIGASE"/>
    <property type="match status" value="1"/>
</dbReference>
<dbReference type="GO" id="GO:0005524">
    <property type="term" value="F:ATP binding"/>
    <property type="evidence" value="ECO:0007669"/>
    <property type="project" value="UniProtKB-KW"/>
</dbReference>
<evidence type="ECO:0000256" key="2">
    <source>
        <dbReference type="ARBA" id="ARBA00022840"/>
    </source>
</evidence>
<dbReference type="STRING" id="1420583.V473_17205"/>
<proteinExistence type="predicted"/>
<dbReference type="EMBL" id="JACT01000004">
    <property type="protein sequence ID" value="KMS53946.1"/>
    <property type="molecule type" value="Genomic_DNA"/>
</dbReference>
<dbReference type="SUPFAM" id="SSF56801">
    <property type="entry name" value="Acetyl-CoA synthetase-like"/>
    <property type="match status" value="1"/>
</dbReference>
<dbReference type="PATRIC" id="fig|1420583.3.peg.3247"/>
<dbReference type="Pfam" id="PF23562">
    <property type="entry name" value="AMP-binding_C_3"/>
    <property type="match status" value="1"/>
</dbReference>
<keyword evidence="5" id="KW-1185">Reference proteome</keyword>
<evidence type="ECO:0000256" key="1">
    <source>
        <dbReference type="ARBA" id="ARBA00022741"/>
    </source>
</evidence>
<dbReference type="Proteomes" id="UP000052232">
    <property type="component" value="Unassembled WGS sequence"/>
</dbReference>
<accession>A0A0J7XPQ7</accession>
<dbReference type="CDD" id="cd05907">
    <property type="entry name" value="VL_LC_FACS_like"/>
    <property type="match status" value="1"/>
</dbReference>
<evidence type="ECO:0000259" key="3">
    <source>
        <dbReference type="Pfam" id="PF00501"/>
    </source>
</evidence>
<keyword evidence="2" id="KW-0067">ATP-binding</keyword>